<reference evidence="3" key="2">
    <citation type="journal article" date="2021" name="Sci. Data">
        <title>Chromosome-scale genome sequencing, assembly and annotation of six genomes from subfamily Leishmaniinae.</title>
        <authorList>
            <person name="Almutairi H."/>
            <person name="Urbaniak M.D."/>
            <person name="Bates M.D."/>
            <person name="Jariyapan N."/>
            <person name="Kwakye-Nuako G."/>
            <person name="Thomaz Soccol V."/>
            <person name="Al-Salem W.S."/>
            <person name="Dillon R.J."/>
            <person name="Bates P.A."/>
            <person name="Gatherer D."/>
        </authorList>
    </citation>
    <scope>NUCLEOTIDE SEQUENCE [LARGE SCALE GENOMIC DNA]</scope>
</reference>
<dbReference type="GeneID" id="92513013"/>
<proteinExistence type="predicted"/>
<dbReference type="Proteomes" id="UP000673552">
    <property type="component" value="Unassembled WGS sequence"/>
</dbReference>
<feature type="region of interest" description="Disordered" evidence="1">
    <location>
        <begin position="265"/>
        <end position="288"/>
    </location>
</feature>
<organism evidence="2 3">
    <name type="scientific">Leishmania martiniquensis</name>
    <dbReference type="NCBI Taxonomy" id="1580590"/>
    <lineage>
        <taxon>Eukaryota</taxon>
        <taxon>Discoba</taxon>
        <taxon>Euglenozoa</taxon>
        <taxon>Kinetoplastea</taxon>
        <taxon>Metakinetoplastina</taxon>
        <taxon>Trypanosomatida</taxon>
        <taxon>Trypanosomatidae</taxon>
        <taxon>Leishmaniinae</taxon>
        <taxon>Leishmania</taxon>
    </lineage>
</organism>
<evidence type="ECO:0000313" key="2">
    <source>
        <dbReference type="EMBL" id="KAG5479094.1"/>
    </source>
</evidence>
<comment type="caution">
    <text evidence="2">The sequence shown here is derived from an EMBL/GenBank/DDBJ whole genome shotgun (WGS) entry which is preliminary data.</text>
</comment>
<dbReference type="AlphaFoldDB" id="A0A836GU36"/>
<name>A0A836GU36_9TRYP</name>
<sequence length="599" mass="61600">MPSLSEYWQSGFRGLHIEECISNAFADFAPYAAADQQRIVVSRQTPAPGRPIGRSSCGCDSRGTAAVNTFVGTPIGPASHIASSSSVIVEESGDFTVQMRDPHAGSMTFSTTGHMQMEAAVRIAMPVWSSASRQTDSSTSAERAAACVSALSVGPPVIGPASGAAEQRRAEGAIEEAANAAAIPSAVAATHPDMKPASSQLRFTDFTRPLTISASGAASTGTTTASAPASWGQLELDFSLPNWSANRQSIGARAGPAALRVNRTLSSETSTAAKSPMNSGSLSDDDLLASNGGSGDGTGRWYQYIVDAAVCVPFGGSSSSAGAPRVARRALDGTPVVMLPSAPWALTCGMQIPLSTGDTLVGISLQNDRASSVTMPLPGVEWVTAAPAGAPSAASPSPSPVNPLAPTAGEALHTACVPSLLYPSHRADRSSGSDDAFSSAGTAATPLYVAIPSITVRLLLVQTLASHTLVRRGAANLSASQLDMGSGYDSSTSASRIASSYDWRQLPTLAGISVGFNRDQLRVSAASILHNGEVDLEAAAVLDLTPWMPSMPTMLRLGYNNAGRLAVGITSLFYETVTATLGVHVARGEEAKFGIEVSF</sequence>
<evidence type="ECO:0000313" key="3">
    <source>
        <dbReference type="Proteomes" id="UP000673552"/>
    </source>
</evidence>
<keyword evidence="3" id="KW-1185">Reference proteome</keyword>
<gene>
    <name evidence="2" type="ORF">LSCM1_02942</name>
</gene>
<dbReference type="KEGG" id="lmat:92513013"/>
<protein>
    <submittedName>
        <fullName evidence="2">Uncharacterized protein</fullName>
    </submittedName>
</protein>
<feature type="compositionally biased region" description="Polar residues" evidence="1">
    <location>
        <begin position="265"/>
        <end position="277"/>
    </location>
</feature>
<accession>A0A836GU36</accession>
<dbReference type="RefSeq" id="XP_067178813.1">
    <property type="nucleotide sequence ID" value="XM_067320501.1"/>
</dbReference>
<dbReference type="EMBL" id="JAFEUZ010000022">
    <property type="protein sequence ID" value="KAG5479094.1"/>
    <property type="molecule type" value="Genomic_DNA"/>
</dbReference>
<dbReference type="OrthoDB" id="243070at2759"/>
<reference evidence="3" key="1">
    <citation type="journal article" date="2021" name="Microbiol. Resour. Announc.">
        <title>LGAAP: Leishmaniinae Genome Assembly and Annotation Pipeline.</title>
        <authorList>
            <person name="Almutairi H."/>
            <person name="Urbaniak M.D."/>
            <person name="Bates M.D."/>
            <person name="Jariyapan N."/>
            <person name="Kwakye-Nuako G."/>
            <person name="Thomaz-Soccol V."/>
            <person name="Al-Salem W.S."/>
            <person name="Dillon R.J."/>
            <person name="Bates P.A."/>
            <person name="Gatherer D."/>
        </authorList>
    </citation>
    <scope>NUCLEOTIDE SEQUENCE [LARGE SCALE GENOMIC DNA]</scope>
</reference>
<evidence type="ECO:0000256" key="1">
    <source>
        <dbReference type="SAM" id="MobiDB-lite"/>
    </source>
</evidence>